<dbReference type="EMBL" id="LAIR01000002">
    <property type="protein sequence ID" value="KNX37697.1"/>
    <property type="molecule type" value="Genomic_DNA"/>
</dbReference>
<gene>
    <name evidence="2" type="ORF">VV01_11965</name>
</gene>
<proteinExistence type="predicted"/>
<name>A0A0L6CIS1_9MICO</name>
<keyword evidence="1" id="KW-0812">Transmembrane</keyword>
<keyword evidence="1" id="KW-0472">Membrane</keyword>
<sequence length="146" mass="15635">MLKRLLRRRERGSAVVEFIVLGVLMTLPVFYLVVALARLQAGTYAVAAASREAGRTYVTASSESEGAARAQVAGRMAFQDQGFEQGTVSVSCDASPCLTRDALVRTRAVVEVRLPLVPDLLAGVLPTSVTVSADHTERVDRFGAAR</sequence>
<feature type="transmembrane region" description="Helical" evidence="1">
    <location>
        <begin position="12"/>
        <end position="34"/>
    </location>
</feature>
<dbReference type="STRING" id="1631356.VV01_11965"/>
<reference evidence="3" key="1">
    <citation type="submission" date="2015-03" db="EMBL/GenBank/DDBJ databases">
        <title>Luteipulveratus halotolerans sp. nov., a novel actinobacterium (Dermacoccaceae) from Sarawak, Malaysia.</title>
        <authorList>
            <person name="Juboi H."/>
            <person name="Basik A."/>
            <person name="Shamsul S.S."/>
            <person name="Arnold P."/>
            <person name="Schmitt E.K."/>
            <person name="Sanglier J.-J."/>
            <person name="Yeo T."/>
        </authorList>
    </citation>
    <scope>NUCLEOTIDE SEQUENCE [LARGE SCALE GENOMIC DNA]</scope>
    <source>
        <strain evidence="3">C296001</strain>
    </source>
</reference>
<keyword evidence="1" id="KW-1133">Transmembrane helix</keyword>
<protein>
    <submittedName>
        <fullName evidence="2">Pilus assembly protein TadE</fullName>
    </submittedName>
</protein>
<dbReference type="AlphaFoldDB" id="A0A0L6CIS1"/>
<keyword evidence="3" id="KW-1185">Reference proteome</keyword>
<comment type="caution">
    <text evidence="2">The sequence shown here is derived from an EMBL/GenBank/DDBJ whole genome shotgun (WGS) entry which is preliminary data.</text>
</comment>
<evidence type="ECO:0000313" key="2">
    <source>
        <dbReference type="EMBL" id="KNX37697.1"/>
    </source>
</evidence>
<dbReference type="Proteomes" id="UP000037397">
    <property type="component" value="Unassembled WGS sequence"/>
</dbReference>
<accession>A0A0L6CIS1</accession>
<evidence type="ECO:0000313" key="3">
    <source>
        <dbReference type="Proteomes" id="UP000037397"/>
    </source>
</evidence>
<organism evidence="2 3">
    <name type="scientific">Luteipulveratus halotolerans</name>
    <dbReference type="NCBI Taxonomy" id="1631356"/>
    <lineage>
        <taxon>Bacteria</taxon>
        <taxon>Bacillati</taxon>
        <taxon>Actinomycetota</taxon>
        <taxon>Actinomycetes</taxon>
        <taxon>Micrococcales</taxon>
        <taxon>Dermacoccaceae</taxon>
        <taxon>Luteipulveratus</taxon>
    </lineage>
</organism>
<evidence type="ECO:0000256" key="1">
    <source>
        <dbReference type="SAM" id="Phobius"/>
    </source>
</evidence>